<dbReference type="SMART" id="SM00710">
    <property type="entry name" value="PbH1"/>
    <property type="match status" value="10"/>
</dbReference>
<evidence type="ECO:0000313" key="3">
    <source>
        <dbReference type="EMBL" id="AVQ31725.1"/>
    </source>
</evidence>
<dbReference type="PROSITE" id="PS00141">
    <property type="entry name" value="ASP_PROTEASE"/>
    <property type="match status" value="1"/>
</dbReference>
<keyword evidence="1" id="KW-0175">Coiled coil</keyword>
<dbReference type="Gene3D" id="2.160.20.20">
    <property type="match status" value="1"/>
</dbReference>
<dbReference type="SUPFAM" id="SSF103515">
    <property type="entry name" value="Autotransporter"/>
    <property type="match status" value="1"/>
</dbReference>
<dbReference type="InterPro" id="IPR053787">
    <property type="entry name" value="Autotransptr-assoc_N"/>
</dbReference>
<evidence type="ECO:0000256" key="1">
    <source>
        <dbReference type="SAM" id="Coils"/>
    </source>
</evidence>
<proteinExistence type="predicted"/>
<dbReference type="InterPro" id="IPR036709">
    <property type="entry name" value="Autotransporte_beta_dom_sf"/>
</dbReference>
<sequence length="3388" mass="347368">MRKNEIEKSLKRYLKRKISFSFSLLIAFLITGGISLGAGITSEEIQETKGDILTKIELEREEIKRKIAENEKLIKEYNSDFVELVRKGDFYSKPLIPSTQVFFTYQYLDSGKTKDRTDKEFKETIDAVNEYYGTRAGKSMLKSSGNIGKDKVMSGNGVVVDNSVFREEIDLGANIQLLEPEMPEINPNVSVNVSTPNVVLGALPGAVNPVAITIPNISINQPGIPSAPSGVSVSVLPPSAVDKIEITAPVIPTPTEPTEKNIVINLPAAPEGYEPTMIIPPAAPSTPTIVAPVEFTPPALDFVGTGFGQSYGIGSVQNGAKRGGIDSNIVIENYENYSTPLNSESNPLKITAGGNVTTWSNGNINASTTVEYNFSEVLTPGSTGRTNAFINELRDHNATIGGNYQMNYGASDSVYTKMFLSHNPAGRHTSDGFPSMGGGLTSGWLGQSGGAKTAKFTGTLELNGSSKINPVTGTTYEILVGVEHQLWDSQDNRDGYSIFNNTGKITLNSGYNVIGIMIDTEALNETGRTKHNNNQTKNTGVIIINNENSIGIDFGAYTGQTYLPVDVEIGNIEVNGKNNYGYRMKNIFTANNVYYDDVTVSGGAGKITVGGQKNVGLAIGKSLSSAPNPYTEAGNLNHGVLSGLNPISNFFGINVEIVGNEVIGFLRLSDYSANNTNDFIFNNQVMGNFNIGTGATNSTLIRTDKYGVQIQADITTTGTNGRGNTVAHSNGQTQHIYNSGNITVGSGLVQTTGLSATGTAASTKINVRNTGNIILGGKESTGMYVDKWTQGENTGTIKMTGSEKNAAISNEGKFNLSGTLEVNGEKSSGLYNSGTGATAINNDTVIKAENGATGIYGNGGTITLTSGKSLKITVDDSSNPATKGLAVYAGNGSAINIQGADISVKNGSAGVASFGTGSSINLNGAKLEYYGNGYAAYSDGVGKIDLTGAEIILGGNATGIEMDLNIPEASRPIKLSNTTITMMSNDAIVANLKNATGLQSSNLQGTIITALGGNININSGSDMYGTYDKYKVAAVDGGDLTIDKDMEKFSTVNTSDGYFYSRRFLAQRLKLDVAAGVEVNASTDSTYANDYFKGQVVGLEMSSSKAATSVADTQINLKYNSVDGGAKILANRNDSGGSGAIGLYINYGEINTDSGTAIEVETGSGPVNDKGVGIYAVNGSKVKTQGDIKVAGNKAIGILGMTNREQPVGTPIINEFGGKAGENTISIENSGNIELAGEGNIGIYAFNNKPSGTKADAKAKNSGNIKIGNSTGSEMAVGIYGSDATLENTGTISTGTGAIGIYADHDSEITNIGTLELGTNAIGVLANEKTVLNTTTLTLNQNGSGTTGQTAVFYKGKGTGAETQSLNFGINTQNLEKATAVYAENLNFVSNGQLDIGKDGVGIYLKKGSLDNTATNAGIINLLSGKTGAIGMYTSAGKIINNNTININDATHIGMFASGTGNTVSNAGTITLGADSSTGIYVKDGAKVELAASGNIAFTGKESVGVFAENAEVEIKDNVLFSLSNENKNIFAYGKNGAKVTLDSGKTLNVNGLGAPISTGHKTVGIYLENSSGKSSYIGNGKIEVSNQAIGLYSKGENDLVVNVEATGAKTTGIFVDKASNIGGTVTAENGAIAVYGDGGKLNIGVGTATDLTLKTTAGVATGMYLTSGAYAAGGDINVENTTANKNIGVYYSKGTGSSAVANGSKINIKDGNTIGIYAADGINLSNGSDITTVAGKTGNIGAFIGGNSRYSSNADIILNGAGGIGIYAENGQGINSAAGKIFLNDLGSTSVGMAAENTASVENLGTITDAGQNLGMYISGTASSSGKNSGVITTDKGTGVYVSGTGNSFDGSAGKIEVLTSGIGIYLENTGSNKIKSGILDIASGGVGVYGDNAKIDFTVNSSTSTGAIGVTAKNNSVISGNITTGTGSVGAYILDDTVSLNGAVITTGVNTSDTSVGILLDKGITSTYTINNVNVNAKNGVGVYLGNDTGTFTGVDLVLNGTVKTEGGVGVYVTEYSTLTTGNATLNIDGGAGIYVDKGTANLGVTGNLTFNFLAGGGIGIFNNGGNLTLGNNINVTGSGSLASTSNGSLTSTGNLNVGNGAVGLLGEYDSGTTTPQSISNSGNITATSGGIGLAAMKGSSLPGAGITITNSGTITASGKSSNNASIGIYTDIADVVNTGQINVGTEGIGIYSSNNGTALSIQNDNMKMTGTGGIGAYIKGAITGIVSNNITSDAGASNNTGVILENVTGAPLNMGTISLGADSIGVLAKGTTGTVNGTIGVGNGETSIGLVADSGSNITIGTSANISAGDKGIGVYVNGASSSVTINDISKINVGTDGVFVYSKGGNLTFSGNLVADNKIGIVAEGGSVNTSGSSITAKNGGIGAYVKSSAPSFGTTAIIVQAGTSDKHSIGIYYDRVTSVGTVPTINQTGNNTIGLILNNSSGTLAGTTIGTTGSNQVGIMVKGTSSNVGVTGNIDVSGDKNIGVYNEGGALTTGGAVLVGASSSGAQSSIGVYLQGGTYTGTGAVSVGANSIGVYGVNVGNISQTGAPISVGAGAVGIYGAGRGTETMTVTAPNITVGTDKAVGAYGKDINMLVSGNMSVGAGKSVGIVSSGNGNISYTGDITVYDKGTSEASIGIYKAMGTGVITTSSGNWNVGDGGYGIYVQQVIKEEGKADIITSNTATINNDADMVLGEAAVGIYASGNNNITNNGNITVGATTVPGGNHTNVAEHKNSVGIYLASGSKAVNTAGTTITVNHDHSLGVFGTGAGTEFTNNGIMNIDNGGIGVLVRDGAIAINNGTINLGGTLAACEASTVGMAAYAGGTIINNSVINVTEGVGMLLSVGSELVNDGTINVVNGTGIEGSGKVVNRGNIYVTGTGKAEDTSGTSSTANIGSVVVDSKGNITINDKYVAIGGTLSTAGSIIVNGAYVDVTTGTPLFNAHSVSGEVKLLSNFASTGNGRTYLIEDFVNTAAGTITGNKLTPVTSPLFIAKVTSDGHLVIVKRPYADLTIGEQFDALDKGLDNILENSNGMGRDAEILKGLNEYLDGLDTGSFEKEATRTLAELRGDIYATIQGRMQDINRAFDNSFYELESSYNLTKDSSKYSIIYTDGNYKDSTLGIDDYDYKVMGVLYMKEKEGAEYGSKYGYTLGFAGSKFKFDDGGSKEDVYSLRAGVHNVKNLSDEHKVSLLSRVELGYNRHLAKRKIELNKTYENKADYNTYSVSIDNKLSKTIYTDLSSQLDIYTDLELEYGKVGKFKERAGSNGGLEVQIKDNDYFSAQLGAGIKAHQKVYAGSDISVKLTGDVKYAYELGENYDGNKARLKNGGEGYYSLITPEKQEGKIIGKVGLTIEKANHMGVTFEVEAADEGHRKDSSIKYGVRFNYKF</sequence>
<protein>
    <submittedName>
        <fullName evidence="3">Autotransporter-associated N-terminal domain-containing protein</fullName>
    </submittedName>
</protein>
<feature type="coiled-coil region" evidence="1">
    <location>
        <begin position="53"/>
        <end position="80"/>
    </location>
</feature>
<dbReference type="SMART" id="SM00869">
    <property type="entry name" value="Autotransporter"/>
    <property type="match status" value="1"/>
</dbReference>
<dbReference type="InterPro" id="IPR012332">
    <property type="entry name" value="Autotransporter_pectin_lyase_C"/>
</dbReference>
<evidence type="ECO:0000313" key="4">
    <source>
        <dbReference type="Proteomes" id="UP000241238"/>
    </source>
</evidence>
<gene>
    <name evidence="3" type="ORF">C4N18_11065</name>
</gene>
<dbReference type="Proteomes" id="UP000241238">
    <property type="component" value="Chromosome"/>
</dbReference>
<name>A0ABM6U5R0_FUSVA</name>
<reference evidence="4" key="1">
    <citation type="journal article" date="2018" name="MSphere">
        <title>Fusobacterium Genomics Using MinION and Illumina Sequencing Enables Genome Completion and Correction.</title>
        <authorList>
            <person name="Todd S.M."/>
            <person name="Settlage R.E."/>
            <person name="Lahmers K.K."/>
            <person name="Slade D.J."/>
        </authorList>
    </citation>
    <scope>NUCLEOTIDE SEQUENCE [LARGE SCALE GENOMIC DNA]</scope>
    <source>
        <strain evidence="4">ATCC 27725</strain>
    </source>
</reference>
<evidence type="ECO:0000259" key="2">
    <source>
        <dbReference type="SMART" id="SM00869"/>
    </source>
</evidence>
<accession>A0ABM6U5R0</accession>
<dbReference type="InterPro" id="IPR001969">
    <property type="entry name" value="Aspartic_peptidase_AS"/>
</dbReference>
<feature type="domain" description="Autotransporter" evidence="2">
    <location>
        <begin position="3106"/>
        <end position="3376"/>
    </location>
</feature>
<dbReference type="EMBL" id="CP028103">
    <property type="protein sequence ID" value="AVQ31725.1"/>
    <property type="molecule type" value="Genomic_DNA"/>
</dbReference>
<keyword evidence="4" id="KW-1185">Reference proteome</keyword>
<dbReference type="RefSeq" id="WP_005948067.1">
    <property type="nucleotide sequence ID" value="NZ_CP028103.1"/>
</dbReference>
<dbReference type="InterPro" id="IPR006626">
    <property type="entry name" value="PbH1"/>
</dbReference>
<dbReference type="NCBIfam" id="NF033175">
    <property type="entry name" value="fuso_auto_Nterm"/>
    <property type="match status" value="1"/>
</dbReference>
<dbReference type="GeneID" id="77468532"/>
<dbReference type="InterPro" id="IPR005546">
    <property type="entry name" value="Autotransporte_beta"/>
</dbReference>
<organism evidence="3 4">
    <name type="scientific">Fusobacterium varium ATCC 27725</name>
    <dbReference type="NCBI Taxonomy" id="469618"/>
    <lineage>
        <taxon>Bacteria</taxon>
        <taxon>Fusobacteriati</taxon>
        <taxon>Fusobacteriota</taxon>
        <taxon>Fusobacteriia</taxon>
        <taxon>Fusobacteriales</taxon>
        <taxon>Fusobacteriaceae</taxon>
        <taxon>Fusobacterium</taxon>
    </lineage>
</organism>